<evidence type="ECO:0000313" key="4">
    <source>
        <dbReference type="EMBL" id="EHN10073.1"/>
    </source>
</evidence>
<dbReference type="Proteomes" id="UP000005143">
    <property type="component" value="Unassembled WGS sequence"/>
</dbReference>
<keyword evidence="5" id="KW-1185">Reference proteome</keyword>
<dbReference type="PATRIC" id="fig|1097667.3.peg.3065"/>
<evidence type="ECO:0000256" key="1">
    <source>
        <dbReference type="SAM" id="MobiDB-lite"/>
    </source>
</evidence>
<organism evidence="4 5">
    <name type="scientific">Patulibacter medicamentivorans</name>
    <dbReference type="NCBI Taxonomy" id="1097667"/>
    <lineage>
        <taxon>Bacteria</taxon>
        <taxon>Bacillati</taxon>
        <taxon>Actinomycetota</taxon>
        <taxon>Thermoleophilia</taxon>
        <taxon>Solirubrobacterales</taxon>
        <taxon>Patulibacteraceae</taxon>
        <taxon>Patulibacter</taxon>
    </lineage>
</organism>
<dbReference type="InterPro" id="IPR003399">
    <property type="entry name" value="Mce/MlaD"/>
</dbReference>
<dbReference type="AlphaFoldDB" id="H0E8D1"/>
<dbReference type="PANTHER" id="PTHR33371:SF4">
    <property type="entry name" value="INTERMEMBRANE PHOSPHOLIPID TRANSPORT SYSTEM BINDING PROTEIN MLAD"/>
    <property type="match status" value="1"/>
</dbReference>
<dbReference type="Pfam" id="PF11887">
    <property type="entry name" value="Mce4_CUP1"/>
    <property type="match status" value="1"/>
</dbReference>
<feature type="domain" description="Mce/MlaD" evidence="2">
    <location>
        <begin position="1"/>
        <end position="78"/>
    </location>
</feature>
<gene>
    <name evidence="4" type="ORF">PAI11_30920</name>
</gene>
<dbReference type="InterPro" id="IPR024516">
    <property type="entry name" value="Mce_C"/>
</dbReference>
<dbReference type="EMBL" id="AGUD01000242">
    <property type="protein sequence ID" value="EHN10073.1"/>
    <property type="molecule type" value="Genomic_DNA"/>
</dbReference>
<feature type="region of interest" description="Disordered" evidence="1">
    <location>
        <begin position="392"/>
        <end position="432"/>
    </location>
</feature>
<dbReference type="InterPro" id="IPR052336">
    <property type="entry name" value="MlaD_Phospholipid_Transporter"/>
</dbReference>
<feature type="domain" description="Mammalian cell entry C-terminal" evidence="3">
    <location>
        <begin position="82"/>
        <end position="246"/>
    </location>
</feature>
<proteinExistence type="predicted"/>
<name>H0E8D1_9ACTN</name>
<evidence type="ECO:0000313" key="5">
    <source>
        <dbReference type="Proteomes" id="UP000005143"/>
    </source>
</evidence>
<comment type="caution">
    <text evidence="4">The sequence shown here is derived from an EMBL/GenBank/DDBJ whole genome shotgun (WGS) entry which is preliminary data.</text>
</comment>
<evidence type="ECO:0000259" key="3">
    <source>
        <dbReference type="Pfam" id="PF11887"/>
    </source>
</evidence>
<protein>
    <submittedName>
        <fullName evidence="4">MCE family protein</fullName>
    </submittedName>
</protein>
<dbReference type="RefSeq" id="WP_007576818.1">
    <property type="nucleotide sequence ID" value="NZ_AGUD01000242.1"/>
</dbReference>
<sequence>MTVEFADAGQLVKGNLVKVGGSTVGTVSSIELNDRGQAAVELQLEDNRVRPLHRGTRAVLRNTSLSSIANRIVVLEPGPDDAEPLADGGTIEAVDTRGAVDVDTVINTLDTRSRAYLRDVVRGGATALRGNEQATNTFLEKINPTLTQTRRTLDEITADEPALRRLISATAAVSSVVAGRRDDLGALIEGSATTLRAVASERDALARTIRRAPRVINRANGTFAGVRPLLRRAEPLLRSLRPVSPRLSGVLRETGPLLRDVPPLLADARRTVPSLRRGLDALPGLARSAVPAVQQTTAALDAAEGIIDEARPYTPDVIGTLTSFYSGKAAGGYDANGHYTRISLNVSNDTIPEELVPAPLSDGLGGLVDLLGPVTGTNLSTPQERVLRRCPGGTTQTAADGSNPWPVGLGGTCDPDGVPLGGAVSPTSEEAK</sequence>
<evidence type="ECO:0000259" key="2">
    <source>
        <dbReference type="Pfam" id="PF02470"/>
    </source>
</evidence>
<dbReference type="PANTHER" id="PTHR33371">
    <property type="entry name" value="INTERMEMBRANE PHOSPHOLIPID TRANSPORT SYSTEM BINDING PROTEIN MLAD-RELATED"/>
    <property type="match status" value="1"/>
</dbReference>
<accession>H0E8D1</accession>
<reference evidence="4 5" key="1">
    <citation type="journal article" date="2013" name="Biodegradation">
        <title>Quantitative proteomic analysis of ibuprofen-degrading Patulibacter sp. strain I11.</title>
        <authorList>
            <person name="Almeida B."/>
            <person name="Kjeldal H."/>
            <person name="Lolas I."/>
            <person name="Knudsen A.D."/>
            <person name="Carvalho G."/>
            <person name="Nielsen K.L."/>
            <person name="Barreto Crespo M.T."/>
            <person name="Stensballe A."/>
            <person name="Nielsen J.L."/>
        </authorList>
    </citation>
    <scope>NUCLEOTIDE SEQUENCE [LARGE SCALE GENOMIC DNA]</scope>
    <source>
        <strain evidence="4 5">I11</strain>
    </source>
</reference>
<dbReference type="Pfam" id="PF02470">
    <property type="entry name" value="MlaD"/>
    <property type="match status" value="1"/>
</dbReference>